<keyword evidence="3" id="KW-1185">Reference proteome</keyword>
<evidence type="ECO:0000313" key="3">
    <source>
        <dbReference type="Proteomes" id="UP000468901"/>
    </source>
</evidence>
<gene>
    <name evidence="2" type="ORF">F2P47_06945</name>
</gene>
<organism evidence="2 3">
    <name type="scientific">Parvibaculum sedimenti</name>
    <dbReference type="NCBI Taxonomy" id="2608632"/>
    <lineage>
        <taxon>Bacteria</taxon>
        <taxon>Pseudomonadati</taxon>
        <taxon>Pseudomonadota</taxon>
        <taxon>Alphaproteobacteria</taxon>
        <taxon>Hyphomicrobiales</taxon>
        <taxon>Parvibaculaceae</taxon>
        <taxon>Parvibaculum</taxon>
    </lineage>
</organism>
<comment type="caution">
    <text evidence="2">The sequence shown here is derived from an EMBL/GenBank/DDBJ whole genome shotgun (WGS) entry which is preliminary data.</text>
</comment>
<dbReference type="EMBL" id="WESC01000005">
    <property type="protein sequence ID" value="KAB7740777.1"/>
    <property type="molecule type" value="Genomic_DNA"/>
</dbReference>
<proteinExistence type="predicted"/>
<protein>
    <submittedName>
        <fullName evidence="2">DUF465 domain-containing protein</fullName>
    </submittedName>
</protein>
<dbReference type="Proteomes" id="UP000468901">
    <property type="component" value="Unassembled WGS sequence"/>
</dbReference>
<dbReference type="InterPro" id="IPR007420">
    <property type="entry name" value="DUF465"/>
</dbReference>
<accession>A0A6N6VIS7</accession>
<dbReference type="RefSeq" id="WP_152215619.1">
    <property type="nucleotide sequence ID" value="NZ_JBAQYD010000346.1"/>
</dbReference>
<name>A0A6N6VIS7_9HYPH</name>
<evidence type="ECO:0000313" key="2">
    <source>
        <dbReference type="EMBL" id="KAB7740777.1"/>
    </source>
</evidence>
<keyword evidence="1" id="KW-0175">Coiled coil</keyword>
<dbReference type="Pfam" id="PF04325">
    <property type="entry name" value="DUF465"/>
    <property type="match status" value="1"/>
</dbReference>
<sequence>MALESHIAELRDRHRSLEREIQNEILHPSSDNLRIAQLKKHKLRLKEEIERLEGKKSAA</sequence>
<dbReference type="AlphaFoldDB" id="A0A6N6VIS7"/>
<feature type="coiled-coil region" evidence="1">
    <location>
        <begin position="7"/>
        <end position="55"/>
    </location>
</feature>
<reference evidence="2 3" key="1">
    <citation type="submission" date="2019-09" db="EMBL/GenBank/DDBJ databases">
        <title>Parvibaculum sedimenti sp. nov., isolated from sediment.</title>
        <authorList>
            <person name="Wang Y."/>
        </authorList>
    </citation>
    <scope>NUCLEOTIDE SEQUENCE [LARGE SCALE GENOMIC DNA]</scope>
    <source>
        <strain evidence="2 3">HXT-9</strain>
    </source>
</reference>
<dbReference type="Gene3D" id="6.10.280.50">
    <property type="match status" value="1"/>
</dbReference>
<dbReference type="InterPro" id="IPR038444">
    <property type="entry name" value="DUF465_sf"/>
</dbReference>
<evidence type="ECO:0000256" key="1">
    <source>
        <dbReference type="SAM" id="Coils"/>
    </source>
</evidence>